<evidence type="ECO:0000259" key="7">
    <source>
        <dbReference type="Pfam" id="PF01929"/>
    </source>
</evidence>
<evidence type="ECO:0000313" key="8">
    <source>
        <dbReference type="EMBL" id="CAI6262396.1"/>
    </source>
</evidence>
<dbReference type="InterPro" id="IPR039660">
    <property type="entry name" value="Ribosomal_eL14"/>
</dbReference>
<dbReference type="OrthoDB" id="1875589at2759"/>
<dbReference type="InterPro" id="IPR002784">
    <property type="entry name" value="Ribosomal_eL14_dom"/>
</dbReference>
<evidence type="ECO:0000313" key="9">
    <source>
        <dbReference type="Proteomes" id="UP001152607"/>
    </source>
</evidence>
<reference evidence="8" key="1">
    <citation type="submission" date="2023-01" db="EMBL/GenBank/DDBJ databases">
        <authorList>
            <person name="Van Ghelder C."/>
            <person name="Rancurel C."/>
        </authorList>
    </citation>
    <scope>NUCLEOTIDE SEQUENCE</scope>
    <source>
        <strain evidence="8">CNCM I-4278</strain>
    </source>
</reference>
<keyword evidence="6" id="KW-0687">Ribonucleoprotein</keyword>
<dbReference type="GO" id="GO:0006412">
    <property type="term" value="P:translation"/>
    <property type="evidence" value="ECO:0007669"/>
    <property type="project" value="InterPro"/>
</dbReference>
<comment type="similarity">
    <text evidence="3">Belongs to the eukaryotic ribosomal protein eL14 family.</text>
</comment>
<dbReference type="SUPFAM" id="SSF50104">
    <property type="entry name" value="Translation proteins SH3-like domain"/>
    <property type="match status" value="1"/>
</dbReference>
<sequence>MGDAEISTSQWRYVEVGRVVRFNGGEFNGRLAAIVEIIDHKRVLVDGPSEKAPVPRHSAALAHVSLTPLVISQLPRACGVGVLKKKWEKAEVDSKFEQSTWAKKAAQFQKRRQLNDFERFKVLKLRKQARYEVRKSLAKVRSSA</sequence>
<feature type="domain" description="Large ribosomal subunit protein eL14" evidence="7">
    <location>
        <begin position="55"/>
        <end position="130"/>
    </location>
</feature>
<name>A0A9W4XH57_9PLEO</name>
<dbReference type="Pfam" id="PF01929">
    <property type="entry name" value="Ribosomal_L14e"/>
    <property type="match status" value="1"/>
</dbReference>
<keyword evidence="4" id="KW-0963">Cytoplasm</keyword>
<dbReference type="GO" id="GO:0003723">
    <property type="term" value="F:RNA binding"/>
    <property type="evidence" value="ECO:0007669"/>
    <property type="project" value="InterPro"/>
</dbReference>
<keyword evidence="9" id="KW-1185">Reference proteome</keyword>
<dbReference type="InterPro" id="IPR014722">
    <property type="entry name" value="Rib_uL2_dom2"/>
</dbReference>
<evidence type="ECO:0000256" key="1">
    <source>
        <dbReference type="ARBA" id="ARBA00004021"/>
    </source>
</evidence>
<dbReference type="GO" id="GO:0003735">
    <property type="term" value="F:structural constituent of ribosome"/>
    <property type="evidence" value="ECO:0007669"/>
    <property type="project" value="InterPro"/>
</dbReference>
<dbReference type="PANTHER" id="PTHR11127">
    <property type="entry name" value="60S RIBOSOMAL PROTEIN L14"/>
    <property type="match status" value="1"/>
</dbReference>
<organism evidence="8 9">
    <name type="scientific">Periconia digitata</name>
    <dbReference type="NCBI Taxonomy" id="1303443"/>
    <lineage>
        <taxon>Eukaryota</taxon>
        <taxon>Fungi</taxon>
        <taxon>Dikarya</taxon>
        <taxon>Ascomycota</taxon>
        <taxon>Pezizomycotina</taxon>
        <taxon>Dothideomycetes</taxon>
        <taxon>Pleosporomycetidae</taxon>
        <taxon>Pleosporales</taxon>
        <taxon>Massarineae</taxon>
        <taxon>Periconiaceae</taxon>
        <taxon>Periconia</taxon>
    </lineage>
</organism>
<evidence type="ECO:0000256" key="2">
    <source>
        <dbReference type="ARBA" id="ARBA00004496"/>
    </source>
</evidence>
<comment type="caution">
    <text evidence="8">The sequence shown here is derived from an EMBL/GenBank/DDBJ whole genome shotgun (WGS) entry which is preliminary data.</text>
</comment>
<dbReference type="Proteomes" id="UP001152607">
    <property type="component" value="Unassembled WGS sequence"/>
</dbReference>
<comment type="subcellular location">
    <subcellularLocation>
        <location evidence="2">Cytoplasm</location>
    </subcellularLocation>
</comment>
<dbReference type="GO" id="GO:0022625">
    <property type="term" value="C:cytosolic large ribosomal subunit"/>
    <property type="evidence" value="ECO:0007669"/>
    <property type="project" value="TreeGrafter"/>
</dbReference>
<dbReference type="AlphaFoldDB" id="A0A9W4XH57"/>
<dbReference type="EMBL" id="CAOQHR010000001">
    <property type="protein sequence ID" value="CAI6262396.1"/>
    <property type="molecule type" value="Genomic_DNA"/>
</dbReference>
<accession>A0A9W4XH57</accession>
<evidence type="ECO:0000256" key="3">
    <source>
        <dbReference type="ARBA" id="ARBA00006592"/>
    </source>
</evidence>
<protein>
    <recommendedName>
        <fullName evidence="7">Large ribosomal subunit protein eL14 domain-containing protein</fullName>
    </recommendedName>
</protein>
<dbReference type="PANTHER" id="PTHR11127:SF2">
    <property type="entry name" value="LARGE RIBOSOMAL SUBUNIT PROTEIN EL14"/>
    <property type="match status" value="1"/>
</dbReference>
<comment type="function">
    <text evidence="1">Component of the ribosome, a large ribonucleoprotein complex responsible for the synthesis of proteins in the cell. The small ribosomal subunit (SSU) binds messenger RNAs (mRNAs) and translates the encoded message by selecting cognate aminoacyl-transfer RNA (tRNA) molecules. The large subunit (LSU) contains the ribosomal catalytic site termed the peptidyl transferase center (PTC), which catalyzes the formation of peptide bonds, thereby polymerizing the amino acids delivered by tRNAs into a polypeptide chain. The nascent polypeptides leave the ribosome through a tunnel in the LSU and interact with protein factors that function in enzymatic processing, targeting, and the membrane insertion of nascent chains at the exit of the ribosomal tunnel.</text>
</comment>
<keyword evidence="5" id="KW-0689">Ribosomal protein</keyword>
<dbReference type="Gene3D" id="6.10.250.2270">
    <property type="match status" value="1"/>
</dbReference>
<gene>
    <name evidence="8" type="ORF">PDIGIT_LOCUS1400</name>
</gene>
<proteinExistence type="inferred from homology"/>
<dbReference type="CDD" id="cd23702">
    <property type="entry name" value="eL14"/>
    <property type="match status" value="1"/>
</dbReference>
<evidence type="ECO:0000256" key="6">
    <source>
        <dbReference type="ARBA" id="ARBA00023274"/>
    </source>
</evidence>
<dbReference type="Gene3D" id="2.30.30.30">
    <property type="match status" value="1"/>
</dbReference>
<dbReference type="GO" id="GO:0042273">
    <property type="term" value="P:ribosomal large subunit biogenesis"/>
    <property type="evidence" value="ECO:0007669"/>
    <property type="project" value="TreeGrafter"/>
</dbReference>
<dbReference type="InterPro" id="IPR008991">
    <property type="entry name" value="Translation_prot_SH3-like_sf"/>
</dbReference>
<evidence type="ECO:0000256" key="4">
    <source>
        <dbReference type="ARBA" id="ARBA00022490"/>
    </source>
</evidence>
<evidence type="ECO:0000256" key="5">
    <source>
        <dbReference type="ARBA" id="ARBA00022980"/>
    </source>
</evidence>
<dbReference type="FunFam" id="2.30.30.30:FF:000030">
    <property type="entry name" value="60S ribosomal protein L14"/>
    <property type="match status" value="1"/>
</dbReference>